<sequence length="53" mass="5784">MRKAPPTENPHPQLRFYLSGDDGGDEDDFRDGDGDGDGDDKAFPSPTSSHCYP</sequence>
<protein>
    <submittedName>
        <fullName evidence="2">Uncharacterized protein</fullName>
    </submittedName>
</protein>
<accession>A0AA88D7G7</accession>
<evidence type="ECO:0000313" key="3">
    <source>
        <dbReference type="Proteomes" id="UP001187192"/>
    </source>
</evidence>
<name>A0AA88D7G7_FICCA</name>
<gene>
    <name evidence="2" type="ORF">TIFTF001_015005</name>
</gene>
<organism evidence="2 3">
    <name type="scientific">Ficus carica</name>
    <name type="common">Common fig</name>
    <dbReference type="NCBI Taxonomy" id="3494"/>
    <lineage>
        <taxon>Eukaryota</taxon>
        <taxon>Viridiplantae</taxon>
        <taxon>Streptophyta</taxon>
        <taxon>Embryophyta</taxon>
        <taxon>Tracheophyta</taxon>
        <taxon>Spermatophyta</taxon>
        <taxon>Magnoliopsida</taxon>
        <taxon>eudicotyledons</taxon>
        <taxon>Gunneridae</taxon>
        <taxon>Pentapetalae</taxon>
        <taxon>rosids</taxon>
        <taxon>fabids</taxon>
        <taxon>Rosales</taxon>
        <taxon>Moraceae</taxon>
        <taxon>Ficeae</taxon>
        <taxon>Ficus</taxon>
    </lineage>
</organism>
<proteinExistence type="predicted"/>
<dbReference type="EMBL" id="BTGU01000021">
    <property type="protein sequence ID" value="GMN45806.1"/>
    <property type="molecule type" value="Genomic_DNA"/>
</dbReference>
<keyword evidence="3" id="KW-1185">Reference proteome</keyword>
<dbReference type="AlphaFoldDB" id="A0AA88D7G7"/>
<reference evidence="2" key="1">
    <citation type="submission" date="2023-07" db="EMBL/GenBank/DDBJ databases">
        <title>draft genome sequence of fig (Ficus carica).</title>
        <authorList>
            <person name="Takahashi T."/>
            <person name="Nishimura K."/>
        </authorList>
    </citation>
    <scope>NUCLEOTIDE SEQUENCE</scope>
</reference>
<evidence type="ECO:0000313" key="2">
    <source>
        <dbReference type="EMBL" id="GMN45806.1"/>
    </source>
</evidence>
<evidence type="ECO:0000256" key="1">
    <source>
        <dbReference type="SAM" id="MobiDB-lite"/>
    </source>
</evidence>
<feature type="region of interest" description="Disordered" evidence="1">
    <location>
        <begin position="1"/>
        <end position="53"/>
    </location>
</feature>
<feature type="compositionally biased region" description="Acidic residues" evidence="1">
    <location>
        <begin position="22"/>
        <end position="38"/>
    </location>
</feature>
<comment type="caution">
    <text evidence="2">The sequence shown here is derived from an EMBL/GenBank/DDBJ whole genome shotgun (WGS) entry which is preliminary data.</text>
</comment>
<dbReference type="Proteomes" id="UP001187192">
    <property type="component" value="Unassembled WGS sequence"/>
</dbReference>